<dbReference type="STRING" id="225937.HP15_2775"/>
<accession>E4PLE8</accession>
<dbReference type="GO" id="GO:0003700">
    <property type="term" value="F:DNA-binding transcription factor activity"/>
    <property type="evidence" value="ECO:0007669"/>
    <property type="project" value="InterPro"/>
</dbReference>
<dbReference type="GO" id="GO:0003677">
    <property type="term" value="F:DNA binding"/>
    <property type="evidence" value="ECO:0007669"/>
    <property type="project" value="UniProtKB-KW"/>
</dbReference>
<dbReference type="Pfam" id="PF03466">
    <property type="entry name" value="LysR_substrate"/>
    <property type="match status" value="1"/>
</dbReference>
<dbReference type="HOGENOM" id="CLU_039613_1_1_6"/>
<dbReference type="Pfam" id="PF00126">
    <property type="entry name" value="HTH_1"/>
    <property type="match status" value="1"/>
</dbReference>
<name>E4PLE8_MARAH</name>
<keyword evidence="3" id="KW-0238">DNA-binding</keyword>
<dbReference type="PATRIC" id="fig|225937.3.peg.2802"/>
<dbReference type="PANTHER" id="PTHR30579:SF7">
    <property type="entry name" value="HTH-TYPE TRANSCRIPTIONAL REGULATOR LRHA-RELATED"/>
    <property type="match status" value="1"/>
</dbReference>
<dbReference type="Gene3D" id="1.10.10.10">
    <property type="entry name" value="Winged helix-like DNA-binding domain superfamily/Winged helix DNA-binding domain"/>
    <property type="match status" value="1"/>
</dbReference>
<dbReference type="eggNOG" id="COG0583">
    <property type="taxonomic scope" value="Bacteria"/>
</dbReference>
<dbReference type="AlphaFoldDB" id="E4PLE8"/>
<feature type="domain" description="HTH lysR-type" evidence="5">
    <location>
        <begin position="16"/>
        <end position="73"/>
    </location>
</feature>
<dbReference type="InterPro" id="IPR050176">
    <property type="entry name" value="LTTR"/>
</dbReference>
<dbReference type="PROSITE" id="PS50931">
    <property type="entry name" value="HTH_LYSR"/>
    <property type="match status" value="1"/>
</dbReference>
<dbReference type="InterPro" id="IPR036388">
    <property type="entry name" value="WH-like_DNA-bd_sf"/>
</dbReference>
<dbReference type="InterPro" id="IPR005119">
    <property type="entry name" value="LysR_subst-bd"/>
</dbReference>
<evidence type="ECO:0000313" key="6">
    <source>
        <dbReference type="EMBL" id="ADP98539.1"/>
    </source>
</evidence>
<dbReference type="SUPFAM" id="SSF46785">
    <property type="entry name" value="Winged helix' DNA-binding domain"/>
    <property type="match status" value="1"/>
</dbReference>
<protein>
    <submittedName>
        <fullName evidence="6">Transcriptional regulator protein, LysR family</fullName>
    </submittedName>
</protein>
<evidence type="ECO:0000313" key="7">
    <source>
        <dbReference type="Proteomes" id="UP000007077"/>
    </source>
</evidence>
<evidence type="ECO:0000256" key="4">
    <source>
        <dbReference type="ARBA" id="ARBA00023163"/>
    </source>
</evidence>
<keyword evidence="2" id="KW-0805">Transcription regulation</keyword>
<organism evidence="6 7">
    <name type="scientific">Marinobacter adhaerens (strain DSM 23420 / HP15)</name>
    <dbReference type="NCBI Taxonomy" id="225937"/>
    <lineage>
        <taxon>Bacteria</taxon>
        <taxon>Pseudomonadati</taxon>
        <taxon>Pseudomonadota</taxon>
        <taxon>Gammaproteobacteria</taxon>
        <taxon>Pseudomonadales</taxon>
        <taxon>Marinobacteraceae</taxon>
        <taxon>Marinobacter</taxon>
    </lineage>
</organism>
<gene>
    <name evidence="6" type="ordered locus">HP15_2775</name>
</gene>
<evidence type="ECO:0000256" key="2">
    <source>
        <dbReference type="ARBA" id="ARBA00023015"/>
    </source>
</evidence>
<dbReference type="Gene3D" id="3.40.190.10">
    <property type="entry name" value="Periplasmic binding protein-like II"/>
    <property type="match status" value="2"/>
</dbReference>
<dbReference type="EMBL" id="CP001978">
    <property type="protein sequence ID" value="ADP98539.1"/>
    <property type="molecule type" value="Genomic_DNA"/>
</dbReference>
<dbReference type="InterPro" id="IPR000847">
    <property type="entry name" value="LysR_HTH_N"/>
</dbReference>
<sequence>MIKSITRVDELRPRILDLNVLQTLVAIADTGTVTAAADRLAYTQSTVSMQLHRLEALLEVSLHEREGRRIRFTAEGEQLIGYARKMLALNNEALDSLRQRQVSGQLSLGIPEDYAFLLTSVLSHFSQLFPAVQLQVICGSSVRLLEQVQAGELDLAVVTRQTRSPGGEVIRREPLVWAVGAEKQPSLTDPIPLALYSPGADVFREVAEQALFSAGRQWRLAYSSQSMTGLMPVVVAGLAVVPVTRDMLTPQLRVLDERSGMPALQSIEMALHRPSGRPTEPARQMAELIREHLAGDG</sequence>
<proteinExistence type="inferred from homology"/>
<reference evidence="7" key="2">
    <citation type="submission" date="2010-02" db="EMBL/GenBank/DDBJ databases">
        <title>Complete genome sequence of Marinobacter adhaerens type strain (HP15).</title>
        <authorList>
            <person name="Gaerdes A.A.M."/>
            <person name="Kaeppel E."/>
            <person name="Shezad A."/>
            <person name="Seebah S."/>
            <person name="Teeling H."/>
            <person name="Yarza P."/>
            <person name="Gloeckner F.O."/>
            <person name="Ullrich M.S."/>
        </authorList>
    </citation>
    <scope>NUCLEOTIDE SEQUENCE [LARGE SCALE GENOMIC DNA]</scope>
    <source>
        <strain evidence="7">DSM 23420 / HP15</strain>
    </source>
</reference>
<evidence type="ECO:0000256" key="1">
    <source>
        <dbReference type="ARBA" id="ARBA00009437"/>
    </source>
</evidence>
<dbReference type="PANTHER" id="PTHR30579">
    <property type="entry name" value="TRANSCRIPTIONAL REGULATOR"/>
    <property type="match status" value="1"/>
</dbReference>
<dbReference type="InterPro" id="IPR036390">
    <property type="entry name" value="WH_DNA-bd_sf"/>
</dbReference>
<evidence type="ECO:0000256" key="3">
    <source>
        <dbReference type="ARBA" id="ARBA00023125"/>
    </source>
</evidence>
<dbReference type="SUPFAM" id="SSF53850">
    <property type="entry name" value="Periplasmic binding protein-like II"/>
    <property type="match status" value="1"/>
</dbReference>
<comment type="similarity">
    <text evidence="1">Belongs to the LysR transcriptional regulatory family.</text>
</comment>
<evidence type="ECO:0000259" key="5">
    <source>
        <dbReference type="PROSITE" id="PS50931"/>
    </source>
</evidence>
<dbReference type="Proteomes" id="UP000007077">
    <property type="component" value="Chromosome"/>
</dbReference>
<dbReference type="KEGG" id="mad:HP15_2775"/>
<keyword evidence="4" id="KW-0804">Transcription</keyword>
<reference evidence="6 7" key="1">
    <citation type="journal article" date="2010" name="Stand. Genomic Sci.">
        <title>Complete genome sequence of Marinobacter adhaerens type strain (HP15), a diatom-interacting marine microorganism.</title>
        <authorList>
            <person name="Gardes A."/>
            <person name="Kaeppel E."/>
            <person name="Shehzad A."/>
            <person name="Seebah S."/>
            <person name="Teeling H."/>
            <person name="Yarza P."/>
            <person name="Glockner F.O."/>
            <person name="Grossart H.P."/>
            <person name="Ullrich M.S."/>
        </authorList>
    </citation>
    <scope>NUCLEOTIDE SEQUENCE [LARGE SCALE GENOMIC DNA]</scope>
    <source>
        <strain evidence="7">DSM 23420 / HP15</strain>
    </source>
</reference>